<evidence type="ECO:0000256" key="1">
    <source>
        <dbReference type="SAM" id="SignalP"/>
    </source>
</evidence>
<name>B3VQ08_HYDVU</name>
<keyword evidence="3" id="KW-1185">Reference proteome</keyword>
<dbReference type="Proteomes" id="UP001652625">
    <property type="component" value="Chromosome 10"/>
</dbReference>
<dbReference type="RefSeq" id="XP_065664270.1">
    <property type="nucleotide sequence ID" value="XM_065808198.1"/>
</dbReference>
<feature type="signal peptide" evidence="1">
    <location>
        <begin position="1"/>
        <end position="19"/>
    </location>
</feature>
<dbReference type="AlphaFoldDB" id="B3VQ08"/>
<evidence type="ECO:0000313" key="2">
    <source>
        <dbReference type="EMBL" id="ACF20995.1"/>
    </source>
</evidence>
<feature type="chain" id="PRO_5002799551" evidence="1">
    <location>
        <begin position="20"/>
        <end position="93"/>
    </location>
</feature>
<organism evidence="2">
    <name type="scientific">Hydra vulgaris</name>
    <name type="common">Hydra</name>
    <name type="synonym">Hydra attenuata</name>
    <dbReference type="NCBI Taxonomy" id="6087"/>
    <lineage>
        <taxon>Eukaryota</taxon>
        <taxon>Metazoa</taxon>
        <taxon>Cnidaria</taxon>
        <taxon>Hydrozoa</taxon>
        <taxon>Hydroidolina</taxon>
        <taxon>Anthoathecata</taxon>
        <taxon>Aplanulata</taxon>
        <taxon>Hydridae</taxon>
        <taxon>Hydra</taxon>
    </lineage>
</organism>
<evidence type="ECO:0000313" key="3">
    <source>
        <dbReference type="Proteomes" id="UP001652625"/>
    </source>
</evidence>
<sequence length="93" mass="10497">MTQTCILLLCVAFFALIDAQPKTALSRDSKKSSEFIKLNDPLFEQLFIIKMKKSLDHVAKLKRSNVPPVKIIDPPRRCHFLGTCSLEIPPSTI</sequence>
<reference evidence="4" key="2">
    <citation type="submission" date="2025-05" db="UniProtKB">
        <authorList>
            <consortium name="RefSeq"/>
        </authorList>
    </citation>
    <scope>IDENTIFICATION</scope>
</reference>
<reference evidence="2" key="1">
    <citation type="journal article" date="2008" name="PLoS Biol.">
        <title>A novel gene family controls species-specific morphological traits in Hydra.</title>
        <authorList>
            <person name="Khalturin K."/>
            <person name="Anton-Erxleben F."/>
            <person name="Sassmann S."/>
            <person name="Wittlieb J."/>
            <person name="Hemmrich G."/>
            <person name="Bosch T.C."/>
        </authorList>
    </citation>
    <scope>NUCLEOTIDE SEQUENCE</scope>
    <source>
        <strain evidence="2">AEP</strain>
    </source>
</reference>
<accession>B3VQ08</accession>
<evidence type="ECO:0000313" key="4">
    <source>
        <dbReference type="RefSeq" id="XP_065664270.1"/>
    </source>
</evidence>
<proteinExistence type="evidence at transcript level"/>
<dbReference type="EMBL" id="EU787494">
    <property type="protein sequence ID" value="ACF20995.1"/>
    <property type="molecule type" value="mRNA"/>
</dbReference>
<gene>
    <name evidence="2" type="primary">HYM301A</name>
    <name evidence="4" type="synonym">LOC136086012</name>
</gene>
<keyword evidence="1" id="KW-0732">Signal</keyword>
<protein>
    <submittedName>
        <fullName evidence="2">Secreted protein</fullName>
    </submittedName>
    <submittedName>
        <fullName evidence="4">Uncharacterized protein LOC136086012</fullName>
    </submittedName>
</protein>